<evidence type="ECO:0000256" key="2">
    <source>
        <dbReference type="ARBA" id="ARBA00005369"/>
    </source>
</evidence>
<keyword evidence="6" id="KW-0489">Methyltransferase</keyword>
<protein>
    <recommendedName>
        <fullName evidence="4 9">Protein-L-isoaspartate O-methyltransferase</fullName>
        <ecNumber evidence="3 9">2.1.1.77</ecNumber>
    </recommendedName>
</protein>
<dbReference type="EC" id="2.1.1.77" evidence="3 9"/>
<dbReference type="Gene3D" id="3.40.50.150">
    <property type="entry name" value="Vaccinia Virus protein VP39"/>
    <property type="match status" value="1"/>
</dbReference>
<proteinExistence type="inferred from homology"/>
<keyword evidence="8" id="KW-0949">S-adenosyl-L-methionine</keyword>
<comment type="similarity">
    <text evidence="2">Belongs to the methyltransferase superfamily. L-isoaspartyl/D-aspartyl protein methyltransferase family.</text>
</comment>
<evidence type="ECO:0000313" key="11">
    <source>
        <dbReference type="Proteomes" id="UP001238179"/>
    </source>
</evidence>
<dbReference type="GO" id="GO:0030091">
    <property type="term" value="P:protein repair"/>
    <property type="evidence" value="ECO:0007669"/>
    <property type="project" value="UniProtKB-UniRule"/>
</dbReference>
<evidence type="ECO:0000313" key="10">
    <source>
        <dbReference type="EMBL" id="BDU73787.1"/>
    </source>
</evidence>
<evidence type="ECO:0000256" key="8">
    <source>
        <dbReference type="ARBA" id="ARBA00022691"/>
    </source>
</evidence>
<evidence type="ECO:0000256" key="9">
    <source>
        <dbReference type="NCBIfam" id="TIGR00080"/>
    </source>
</evidence>
<dbReference type="EMBL" id="AP027080">
    <property type="protein sequence ID" value="BDU73787.1"/>
    <property type="molecule type" value="Genomic_DNA"/>
</dbReference>
<accession>A0AA48GTJ9</accession>
<dbReference type="Pfam" id="PF01135">
    <property type="entry name" value="PCMT"/>
    <property type="match status" value="1"/>
</dbReference>
<dbReference type="AlphaFoldDB" id="A0AA48GTJ9"/>
<comment type="subcellular location">
    <subcellularLocation>
        <location evidence="1">Cytoplasm</location>
    </subcellularLocation>
</comment>
<dbReference type="GO" id="GO:0032259">
    <property type="term" value="P:methylation"/>
    <property type="evidence" value="ECO:0007669"/>
    <property type="project" value="UniProtKB-KW"/>
</dbReference>
<evidence type="ECO:0000256" key="5">
    <source>
        <dbReference type="ARBA" id="ARBA00022490"/>
    </source>
</evidence>
<dbReference type="InterPro" id="IPR000682">
    <property type="entry name" value="PCMT"/>
</dbReference>
<dbReference type="PANTHER" id="PTHR11579">
    <property type="entry name" value="PROTEIN-L-ISOASPARTATE O-METHYLTRANSFERASE"/>
    <property type="match status" value="1"/>
</dbReference>
<dbReference type="NCBIfam" id="TIGR00080">
    <property type="entry name" value="pimt"/>
    <property type="match status" value="1"/>
</dbReference>
<dbReference type="InterPro" id="IPR029063">
    <property type="entry name" value="SAM-dependent_MTases_sf"/>
</dbReference>
<keyword evidence="11" id="KW-1185">Reference proteome</keyword>
<dbReference type="GO" id="GO:0004719">
    <property type="term" value="F:protein-L-isoaspartate (D-aspartate) O-methyltransferase activity"/>
    <property type="evidence" value="ECO:0007669"/>
    <property type="project" value="UniProtKB-UniRule"/>
</dbReference>
<evidence type="ECO:0000256" key="7">
    <source>
        <dbReference type="ARBA" id="ARBA00022679"/>
    </source>
</evidence>
<dbReference type="PROSITE" id="PS01279">
    <property type="entry name" value="PCMT"/>
    <property type="match status" value="1"/>
</dbReference>
<evidence type="ECO:0000256" key="4">
    <source>
        <dbReference type="ARBA" id="ARBA00013346"/>
    </source>
</evidence>
<dbReference type="GO" id="GO:0005737">
    <property type="term" value="C:cytoplasm"/>
    <property type="evidence" value="ECO:0007669"/>
    <property type="project" value="UniProtKB-SubCell"/>
</dbReference>
<evidence type="ECO:0000256" key="1">
    <source>
        <dbReference type="ARBA" id="ARBA00004496"/>
    </source>
</evidence>
<dbReference type="SUPFAM" id="SSF53335">
    <property type="entry name" value="S-adenosyl-L-methionine-dependent methyltransferases"/>
    <property type="match status" value="1"/>
</dbReference>
<reference evidence="11" key="1">
    <citation type="journal article" date="2023" name="Int. J. Syst. Evol. Microbiol.">
        <title>Mesoterricola silvestris gen. nov., sp. nov., Mesoterricola sediminis sp. nov., Geothrix oryzae sp. nov., Geothrix edaphica sp. nov., Geothrix rubra sp. nov., and Geothrix limicola sp. nov., six novel members of Acidobacteriota isolated from soils.</title>
        <authorList>
            <person name="Itoh H."/>
            <person name="Sugisawa Y."/>
            <person name="Mise K."/>
            <person name="Xu Z."/>
            <person name="Kuniyasu M."/>
            <person name="Ushijima N."/>
            <person name="Kawano K."/>
            <person name="Kobayashi E."/>
            <person name="Shiratori Y."/>
            <person name="Masuda Y."/>
            <person name="Senoo K."/>
        </authorList>
    </citation>
    <scope>NUCLEOTIDE SEQUENCE [LARGE SCALE GENOMIC DNA]</scope>
    <source>
        <strain evidence="11">W79</strain>
    </source>
</reference>
<keyword evidence="5" id="KW-0963">Cytoplasm</keyword>
<organism evidence="10 11">
    <name type="scientific">Mesoterricola silvestris</name>
    <dbReference type="NCBI Taxonomy" id="2927979"/>
    <lineage>
        <taxon>Bacteria</taxon>
        <taxon>Pseudomonadati</taxon>
        <taxon>Acidobacteriota</taxon>
        <taxon>Holophagae</taxon>
        <taxon>Holophagales</taxon>
        <taxon>Holophagaceae</taxon>
        <taxon>Mesoterricola</taxon>
    </lineage>
</organism>
<evidence type="ECO:0000256" key="6">
    <source>
        <dbReference type="ARBA" id="ARBA00022603"/>
    </source>
</evidence>
<dbReference type="Proteomes" id="UP001238179">
    <property type="component" value="Chromosome"/>
</dbReference>
<gene>
    <name evidence="10" type="primary">pcm</name>
    <name evidence="10" type="ORF">METEAL_29610</name>
</gene>
<dbReference type="KEGG" id="msil:METEAL_29610"/>
<dbReference type="PANTHER" id="PTHR11579:SF0">
    <property type="entry name" value="PROTEIN-L-ISOASPARTATE(D-ASPARTATE) O-METHYLTRANSFERASE"/>
    <property type="match status" value="1"/>
</dbReference>
<dbReference type="CDD" id="cd02440">
    <property type="entry name" value="AdoMet_MTases"/>
    <property type="match status" value="1"/>
</dbReference>
<dbReference type="FunFam" id="3.40.50.150:FF:000010">
    <property type="entry name" value="Protein-L-isoaspartate O-methyltransferase"/>
    <property type="match status" value="1"/>
</dbReference>
<sequence>MVKTQIEARGVDDPRVLGAMATLPRHRFVDAAQEAAAYEDHPLPIGRGQTISQPYIVAFMAEALALSGTEKVLEVGCGCGYMAAVLAGLCRQVFGIDLEADLVRRAQGTLDALGIANATVRCGDGKLGWRSEAPFDAILLSCAADVIPPDLWEQLAEGGRMLLPLAVHPTHQDLVLVYKTPAGAITRNLLPVVFVPLR</sequence>
<evidence type="ECO:0000256" key="3">
    <source>
        <dbReference type="ARBA" id="ARBA00011890"/>
    </source>
</evidence>
<name>A0AA48GTJ9_9BACT</name>
<dbReference type="NCBIfam" id="NF001453">
    <property type="entry name" value="PRK00312.1"/>
    <property type="match status" value="1"/>
</dbReference>
<keyword evidence="7" id="KW-0808">Transferase</keyword>